<dbReference type="CDD" id="cd03441">
    <property type="entry name" value="R_hydratase_like"/>
    <property type="match status" value="1"/>
</dbReference>
<sequence>MPVDTKAVGKTYPPYEYEVGKEKIREYAQAVGETNPIYFDRQQAQAAGFRDVVAPPMFCVVFSAGSVGPAILDPEVGINFAMMVHGAQEFVWGEPVCSGDTITTTTTCKEIYERGGMGFYVFETRSVNQEGKEVVRGLWTNIVRGVS</sequence>
<dbReference type="InterPro" id="IPR039569">
    <property type="entry name" value="FAS1-like_DH_region"/>
</dbReference>
<dbReference type="EMBL" id="FNWJ01000002">
    <property type="protein sequence ID" value="SEH13975.1"/>
    <property type="molecule type" value="Genomic_DNA"/>
</dbReference>
<accession>A0A1H6FW13</accession>
<dbReference type="Pfam" id="PF13452">
    <property type="entry name" value="FAS1_DH_region"/>
    <property type="match status" value="1"/>
</dbReference>
<evidence type="ECO:0000259" key="1">
    <source>
        <dbReference type="Pfam" id="PF13452"/>
    </source>
</evidence>
<dbReference type="Proteomes" id="UP000222056">
    <property type="component" value="Unassembled WGS sequence"/>
</dbReference>
<dbReference type="GO" id="GO:0006633">
    <property type="term" value="P:fatty acid biosynthetic process"/>
    <property type="evidence" value="ECO:0007669"/>
    <property type="project" value="TreeGrafter"/>
</dbReference>
<evidence type="ECO:0000313" key="3">
    <source>
        <dbReference type="Proteomes" id="UP000222056"/>
    </source>
</evidence>
<protein>
    <submittedName>
        <fullName evidence="2">Acyl dehydratase</fullName>
    </submittedName>
</protein>
<dbReference type="STRING" id="29539.SAMN02745716_1433"/>
<dbReference type="SUPFAM" id="SSF54637">
    <property type="entry name" value="Thioesterase/thiol ester dehydrase-isomerase"/>
    <property type="match status" value="1"/>
</dbReference>
<gene>
    <name evidence="2" type="ORF">SAMN02745716_1433</name>
</gene>
<evidence type="ECO:0000313" key="2">
    <source>
        <dbReference type="EMBL" id="SEH13975.1"/>
    </source>
</evidence>
<feature type="domain" description="FAS1-like dehydratase" evidence="1">
    <location>
        <begin position="7"/>
        <end position="135"/>
    </location>
</feature>
<proteinExistence type="predicted"/>
<dbReference type="InterPro" id="IPR029069">
    <property type="entry name" value="HotDog_dom_sf"/>
</dbReference>
<dbReference type="GO" id="GO:0019171">
    <property type="term" value="F:(3R)-hydroxyacyl-[acyl-carrier-protein] dehydratase activity"/>
    <property type="evidence" value="ECO:0007669"/>
    <property type="project" value="TreeGrafter"/>
</dbReference>
<keyword evidence="3" id="KW-1185">Reference proteome</keyword>
<name>A0A1H6FW13_THEAL</name>
<dbReference type="InterPro" id="IPR050965">
    <property type="entry name" value="UPF0336/Enoyl-CoA_hydratase"/>
</dbReference>
<dbReference type="AlphaFoldDB" id="A0A1H6FW13"/>
<reference evidence="3" key="1">
    <citation type="submission" date="2016-10" db="EMBL/GenBank/DDBJ databases">
        <authorList>
            <person name="Varghese N."/>
            <person name="Submissions S."/>
        </authorList>
    </citation>
    <scope>NUCLEOTIDE SEQUENCE [LARGE SCALE GENOMIC DNA]</scope>
    <source>
        <strain evidence="3">ATCC 35263</strain>
    </source>
</reference>
<dbReference type="PANTHER" id="PTHR43437:SF3">
    <property type="entry name" value="HYDROXYACYL-THIOESTER DEHYDRATASE TYPE 2, MITOCHONDRIAL"/>
    <property type="match status" value="1"/>
</dbReference>
<dbReference type="InterPro" id="IPR016709">
    <property type="entry name" value="HadA-like"/>
</dbReference>
<dbReference type="OrthoDB" id="5415111at2"/>
<dbReference type="RefSeq" id="WP_093117700.1">
    <property type="nucleotide sequence ID" value="NZ_FNWJ01000002.1"/>
</dbReference>
<dbReference type="Gene3D" id="3.10.129.10">
    <property type="entry name" value="Hotdog Thioesterase"/>
    <property type="match status" value="1"/>
</dbReference>
<organism evidence="2 3">
    <name type="scientific">Thermoleophilum album</name>
    <dbReference type="NCBI Taxonomy" id="29539"/>
    <lineage>
        <taxon>Bacteria</taxon>
        <taxon>Bacillati</taxon>
        <taxon>Actinomycetota</taxon>
        <taxon>Thermoleophilia</taxon>
        <taxon>Thermoleophilales</taxon>
        <taxon>Thermoleophilaceae</taxon>
        <taxon>Thermoleophilum</taxon>
    </lineage>
</organism>
<dbReference type="PANTHER" id="PTHR43437">
    <property type="entry name" value="HYDROXYACYL-THIOESTER DEHYDRATASE TYPE 2, MITOCHONDRIAL-RELATED"/>
    <property type="match status" value="1"/>
</dbReference>
<dbReference type="PIRSF" id="PIRSF018072">
    <property type="entry name" value="UCP018072"/>
    <property type="match status" value="1"/>
</dbReference>